<dbReference type="EC" id="3.4.15.6" evidence="4"/>
<keyword evidence="8" id="KW-0720">Serine protease</keyword>
<dbReference type="Gene3D" id="3.40.50.880">
    <property type="match status" value="1"/>
</dbReference>
<sequence length="287" mass="30388">MCTLKTNRAIYAAVLAVALLLSLMARGVESTPPRGTLFIIGGGARPLSLVRSMVATAPLSSGRPVVVLTMASEVPRESFEGISEQLQQVSDAPIYHLHFSEPAAPSDPRLDTLLQAGLIYMTGGDQNRLMEAIGSGPVYRTIHQAYRQGATIAGTSAGAAVMCQHMITGQQLLGDTAYQATFDKVWHGNIEFAPGLGLIKGVIIDQHFIKRSRYNRLISALAAYPDHTCVGIDESTALVIQPHGVTVAGIGQVVVMSAPKRIGADGALITAEHIQLSLYAAGAEFSL</sequence>
<evidence type="ECO:0000256" key="2">
    <source>
        <dbReference type="ARBA" id="ARBA00002039"/>
    </source>
</evidence>
<dbReference type="NCBIfam" id="TIGR02069">
    <property type="entry name" value="cyanophycinase"/>
    <property type="match status" value="1"/>
</dbReference>
<organism evidence="9 10">
    <name type="scientific">Parapedobacter deserti</name>
    <dbReference type="NCBI Taxonomy" id="1912957"/>
    <lineage>
        <taxon>Bacteria</taxon>
        <taxon>Pseudomonadati</taxon>
        <taxon>Bacteroidota</taxon>
        <taxon>Sphingobacteriia</taxon>
        <taxon>Sphingobacteriales</taxon>
        <taxon>Sphingobacteriaceae</taxon>
        <taxon>Parapedobacter</taxon>
    </lineage>
</organism>
<evidence type="ECO:0000313" key="10">
    <source>
        <dbReference type="Proteomes" id="UP001595526"/>
    </source>
</evidence>
<keyword evidence="10" id="KW-1185">Reference proteome</keyword>
<comment type="caution">
    <text evidence="9">The sequence shown here is derived from an EMBL/GenBank/DDBJ whole genome shotgun (WGS) entry which is preliminary data.</text>
</comment>
<evidence type="ECO:0000256" key="8">
    <source>
        <dbReference type="ARBA" id="ARBA00022825"/>
    </source>
</evidence>
<protein>
    <recommendedName>
        <fullName evidence="5">Cyanophycinase</fullName>
        <ecNumber evidence="4">3.4.15.6</ecNumber>
    </recommendedName>
</protein>
<reference evidence="10" key="1">
    <citation type="journal article" date="2019" name="Int. J. Syst. Evol. Microbiol.">
        <title>The Global Catalogue of Microorganisms (GCM) 10K type strain sequencing project: providing services to taxonomists for standard genome sequencing and annotation.</title>
        <authorList>
            <consortium name="The Broad Institute Genomics Platform"/>
            <consortium name="The Broad Institute Genome Sequencing Center for Infectious Disease"/>
            <person name="Wu L."/>
            <person name="Ma J."/>
        </authorList>
    </citation>
    <scope>NUCLEOTIDE SEQUENCE [LARGE SCALE GENOMIC DNA]</scope>
    <source>
        <strain evidence="10">KCTC 52416</strain>
    </source>
</reference>
<evidence type="ECO:0000256" key="3">
    <source>
        <dbReference type="ARBA" id="ARBA00006534"/>
    </source>
</evidence>
<evidence type="ECO:0000256" key="5">
    <source>
        <dbReference type="ARBA" id="ARBA00015719"/>
    </source>
</evidence>
<proteinExistence type="inferred from homology"/>
<dbReference type="PANTHER" id="PTHR36175">
    <property type="entry name" value="CYANOPHYCINASE"/>
    <property type="match status" value="1"/>
</dbReference>
<dbReference type="CDD" id="cd03145">
    <property type="entry name" value="GAT1_cyanophycinase"/>
    <property type="match status" value="1"/>
</dbReference>
<dbReference type="EMBL" id="JBHRTA010000061">
    <property type="protein sequence ID" value="MFC3199850.1"/>
    <property type="molecule type" value="Genomic_DNA"/>
</dbReference>
<accession>A0ABV7JP14</accession>
<dbReference type="RefSeq" id="WP_379025872.1">
    <property type="nucleotide sequence ID" value="NZ_JBHRTA010000061.1"/>
</dbReference>
<comment type="similarity">
    <text evidence="3">Belongs to the peptidase S51 family.</text>
</comment>
<evidence type="ECO:0000256" key="4">
    <source>
        <dbReference type="ARBA" id="ARBA00013115"/>
    </source>
</evidence>
<keyword evidence="6" id="KW-0645">Protease</keyword>
<dbReference type="InterPro" id="IPR029062">
    <property type="entry name" value="Class_I_gatase-like"/>
</dbReference>
<evidence type="ECO:0000313" key="9">
    <source>
        <dbReference type="EMBL" id="MFC3199850.1"/>
    </source>
</evidence>
<gene>
    <name evidence="9" type="ORF">ACFOET_19685</name>
</gene>
<dbReference type="GO" id="GO:0008241">
    <property type="term" value="F:peptidyl-dipeptidase activity"/>
    <property type="evidence" value="ECO:0007669"/>
    <property type="project" value="UniProtKB-EC"/>
</dbReference>
<dbReference type="InterPro" id="IPR011811">
    <property type="entry name" value="Peptidase_S51_cyanophycinase"/>
</dbReference>
<evidence type="ECO:0000256" key="1">
    <source>
        <dbReference type="ARBA" id="ARBA00001092"/>
    </source>
</evidence>
<name>A0ABV7JP14_9SPHI</name>
<dbReference type="Proteomes" id="UP001595526">
    <property type="component" value="Unassembled WGS sequence"/>
</dbReference>
<evidence type="ECO:0000256" key="6">
    <source>
        <dbReference type="ARBA" id="ARBA00022670"/>
    </source>
</evidence>
<dbReference type="GO" id="GO:0004180">
    <property type="term" value="F:carboxypeptidase activity"/>
    <property type="evidence" value="ECO:0007669"/>
    <property type="project" value="UniProtKB-KW"/>
</dbReference>
<comment type="catalytic activity">
    <reaction evidence="1">
        <text>[L-4-(L-arginin-2-N-yl)aspartate](n) + H2O = [L-4-(L-arginin-2-N-yl)aspartate](n-1) + L-4-(L-arginin-2-N-yl)aspartate</text>
        <dbReference type="Rhea" id="RHEA:12845"/>
        <dbReference type="Rhea" id="RHEA-COMP:13728"/>
        <dbReference type="Rhea" id="RHEA-COMP:13734"/>
        <dbReference type="ChEBI" id="CHEBI:15377"/>
        <dbReference type="ChEBI" id="CHEBI:137986"/>
        <dbReference type="ChEBI" id="CHEBI:137991"/>
        <dbReference type="EC" id="3.4.15.6"/>
    </reaction>
</comment>
<evidence type="ECO:0000256" key="7">
    <source>
        <dbReference type="ARBA" id="ARBA00022801"/>
    </source>
</evidence>
<dbReference type="Pfam" id="PF03575">
    <property type="entry name" value="Peptidase_S51"/>
    <property type="match status" value="1"/>
</dbReference>
<dbReference type="InterPro" id="IPR005320">
    <property type="entry name" value="Peptidase_S51"/>
</dbReference>
<keyword evidence="7 9" id="KW-0378">Hydrolase</keyword>
<dbReference type="PANTHER" id="PTHR36175:SF1">
    <property type="entry name" value="CYANOPHYCINASE"/>
    <property type="match status" value="1"/>
</dbReference>
<dbReference type="SUPFAM" id="SSF52317">
    <property type="entry name" value="Class I glutamine amidotransferase-like"/>
    <property type="match status" value="1"/>
</dbReference>
<comment type="function">
    <text evidence="2">Exopeptidase that catalyzes the hydrolytic cleavage of multi-L-arginyl-poly-L-aspartic acid (cyanophycin; a water-insoluble reserve polymer) into aspartate-arginine dipeptides.</text>
</comment>
<keyword evidence="9" id="KW-0121">Carboxypeptidase</keyword>